<protein>
    <submittedName>
        <fullName evidence="2">Uncharacterized protein</fullName>
    </submittedName>
</protein>
<feature type="region of interest" description="Disordered" evidence="1">
    <location>
        <begin position="159"/>
        <end position="186"/>
    </location>
</feature>
<accession>A0A2T0AAK2</accession>
<reference evidence="2 3" key="1">
    <citation type="journal article" date="2018" name="Elife">
        <title>Functional genomics of lipid metabolism in the oleaginous yeast Rhodosporidium toruloides.</title>
        <authorList>
            <person name="Coradetti S.T."/>
            <person name="Pinel D."/>
            <person name="Geiselman G."/>
            <person name="Ito M."/>
            <person name="Mondo S."/>
            <person name="Reilly M.C."/>
            <person name="Cheng Y.F."/>
            <person name="Bauer S."/>
            <person name="Grigoriev I."/>
            <person name="Gladden J.M."/>
            <person name="Simmons B.A."/>
            <person name="Brem R."/>
            <person name="Arkin A.P."/>
            <person name="Skerker J.M."/>
        </authorList>
    </citation>
    <scope>NUCLEOTIDE SEQUENCE [LARGE SCALE GENOMIC DNA]</scope>
    <source>
        <strain evidence="2 3">NBRC 0880</strain>
    </source>
</reference>
<feature type="region of interest" description="Disordered" evidence="1">
    <location>
        <begin position="327"/>
        <end position="415"/>
    </location>
</feature>
<sequence>MAQPPQMMAAPPYALPLPPPPPALSIVDSLHQSRQTLLRDTFTLFRSATGRAQSPSPSQTPPSLKHFATSTVSVGPHAFFETKLYLCDWSPSSASTPTMQQATLNPAAITPALIARLNAASQTDPALADILRKAASGQASSDELSGLARLIEQLRQEDEAATAAAAAPAQPAAGNSTGSPPAPAHPSLVVEFHEVPGEQYLIPAHYLHTALPPPPGMPAIPGRQDVLLSFFIFPAERFPSHSAKGKHRAMHQPMTDFEAPVPVDVVVEHCTDYARDCLFRASRNGRPKDSKLEDWWRQMVRVRRTPSLDFPDYPLGDELTRHVLVNRSTPSPTARTSSTSHPLILSLPPPHSKPPHRPTKTRPPFRAQAAPSVRLVRLGSRGRREAGHRKRRRGRRRLRLGRRGRRRLSSEVRPTSNWLSARARLCAHSSVHDIDKLDAGGARSKSSTAISTPAGASPSPGPSSLAGSPEPAYRALGGGRRGSSRAKSRVKSYAEDDDDEFEREMRSLEKKARRGSIKEEA</sequence>
<dbReference type="AlphaFoldDB" id="A0A2T0AAK2"/>
<evidence type="ECO:0000313" key="2">
    <source>
        <dbReference type="EMBL" id="PRQ75022.1"/>
    </source>
</evidence>
<organism evidence="2 3">
    <name type="scientific">Rhodotorula toruloides</name>
    <name type="common">Yeast</name>
    <name type="synonym">Rhodosporidium toruloides</name>
    <dbReference type="NCBI Taxonomy" id="5286"/>
    <lineage>
        <taxon>Eukaryota</taxon>
        <taxon>Fungi</taxon>
        <taxon>Dikarya</taxon>
        <taxon>Basidiomycota</taxon>
        <taxon>Pucciniomycotina</taxon>
        <taxon>Microbotryomycetes</taxon>
        <taxon>Sporidiobolales</taxon>
        <taxon>Sporidiobolaceae</taxon>
        <taxon>Rhodotorula</taxon>
    </lineage>
</organism>
<dbReference type="EMBL" id="LCTV02000005">
    <property type="protein sequence ID" value="PRQ75022.1"/>
    <property type="molecule type" value="Genomic_DNA"/>
</dbReference>
<comment type="caution">
    <text evidence="2">The sequence shown here is derived from an EMBL/GenBank/DDBJ whole genome shotgun (WGS) entry which is preliminary data.</text>
</comment>
<feature type="compositionally biased region" description="Basic and acidic residues" evidence="1">
    <location>
        <begin position="503"/>
        <end position="521"/>
    </location>
</feature>
<gene>
    <name evidence="2" type="ORF">AAT19DRAFT_14044</name>
</gene>
<feature type="region of interest" description="Disordered" evidence="1">
    <location>
        <begin position="437"/>
        <end position="521"/>
    </location>
</feature>
<feature type="compositionally biased region" description="Low complexity" evidence="1">
    <location>
        <begin position="161"/>
        <end position="173"/>
    </location>
</feature>
<evidence type="ECO:0000313" key="3">
    <source>
        <dbReference type="Proteomes" id="UP000239560"/>
    </source>
</evidence>
<dbReference type="OrthoDB" id="5338195at2759"/>
<evidence type="ECO:0000256" key="1">
    <source>
        <dbReference type="SAM" id="MobiDB-lite"/>
    </source>
</evidence>
<proteinExistence type="predicted"/>
<dbReference type="Proteomes" id="UP000239560">
    <property type="component" value="Unassembled WGS sequence"/>
</dbReference>
<feature type="compositionally biased region" description="Basic residues" evidence="1">
    <location>
        <begin position="386"/>
        <end position="407"/>
    </location>
</feature>
<feature type="compositionally biased region" description="Low complexity" evidence="1">
    <location>
        <begin position="446"/>
        <end position="472"/>
    </location>
</feature>
<name>A0A2T0AAK2_RHOTO</name>
<feature type="compositionally biased region" description="Low complexity" evidence="1">
    <location>
        <begin position="327"/>
        <end position="346"/>
    </location>
</feature>